<protein>
    <submittedName>
        <fullName evidence="2">Transmembrane protein, putative</fullName>
    </submittedName>
</protein>
<dbReference type="AlphaFoldDB" id="W7X2W1"/>
<feature type="transmembrane region" description="Helical" evidence="1">
    <location>
        <begin position="76"/>
        <end position="96"/>
    </location>
</feature>
<reference evidence="3" key="1">
    <citation type="journal article" date="2006" name="PLoS Biol.">
        <title>Macronuclear genome sequence of the ciliate Tetrahymena thermophila, a model eukaryote.</title>
        <authorList>
            <person name="Eisen J.A."/>
            <person name="Coyne R.S."/>
            <person name="Wu M."/>
            <person name="Wu D."/>
            <person name="Thiagarajan M."/>
            <person name="Wortman J.R."/>
            <person name="Badger J.H."/>
            <person name="Ren Q."/>
            <person name="Amedeo P."/>
            <person name="Jones K.M."/>
            <person name="Tallon L.J."/>
            <person name="Delcher A.L."/>
            <person name="Salzberg S.L."/>
            <person name="Silva J.C."/>
            <person name="Haas B.J."/>
            <person name="Majoros W.H."/>
            <person name="Farzad M."/>
            <person name="Carlton J.M."/>
            <person name="Smith R.K. Jr."/>
            <person name="Garg J."/>
            <person name="Pearlman R.E."/>
            <person name="Karrer K.M."/>
            <person name="Sun L."/>
            <person name="Manning G."/>
            <person name="Elde N.C."/>
            <person name="Turkewitz A.P."/>
            <person name="Asai D.J."/>
            <person name="Wilkes D.E."/>
            <person name="Wang Y."/>
            <person name="Cai H."/>
            <person name="Collins K."/>
            <person name="Stewart B.A."/>
            <person name="Lee S.R."/>
            <person name="Wilamowska K."/>
            <person name="Weinberg Z."/>
            <person name="Ruzzo W.L."/>
            <person name="Wloga D."/>
            <person name="Gaertig J."/>
            <person name="Frankel J."/>
            <person name="Tsao C.-C."/>
            <person name="Gorovsky M.A."/>
            <person name="Keeling P.J."/>
            <person name="Waller R.F."/>
            <person name="Patron N.J."/>
            <person name="Cherry J.M."/>
            <person name="Stover N.A."/>
            <person name="Krieger C.J."/>
            <person name="del Toro C."/>
            <person name="Ryder H.F."/>
            <person name="Williamson S.C."/>
            <person name="Barbeau R.A."/>
            <person name="Hamilton E.P."/>
            <person name="Orias E."/>
        </authorList>
    </citation>
    <scope>NUCLEOTIDE SEQUENCE [LARGE SCALE GENOMIC DNA]</scope>
    <source>
        <strain evidence="3">SB210</strain>
    </source>
</reference>
<dbReference type="RefSeq" id="XP_012653780.1">
    <property type="nucleotide sequence ID" value="XM_012798326.1"/>
</dbReference>
<evidence type="ECO:0000256" key="1">
    <source>
        <dbReference type="SAM" id="Phobius"/>
    </source>
</evidence>
<keyword evidence="3" id="KW-1185">Reference proteome</keyword>
<sequence>MQQQISYYRELQDFISQNNSNEKAINLNLKFKNINDESIEKLSSTLKQNLQLTTLILDLQQKTTIYFIKTKQINQFLIIFLLEKIFYVFQIICFNLNQLKKKFFQYLQQANKQTPYEFFKSNYLKLTPDLLIKNKFKKKY</sequence>
<evidence type="ECO:0000313" key="2">
    <source>
        <dbReference type="EMBL" id="EWS73650.1"/>
    </source>
</evidence>
<organism evidence="2 3">
    <name type="scientific">Tetrahymena thermophila (strain SB210)</name>
    <dbReference type="NCBI Taxonomy" id="312017"/>
    <lineage>
        <taxon>Eukaryota</taxon>
        <taxon>Sar</taxon>
        <taxon>Alveolata</taxon>
        <taxon>Ciliophora</taxon>
        <taxon>Intramacronucleata</taxon>
        <taxon>Oligohymenophorea</taxon>
        <taxon>Hymenostomatida</taxon>
        <taxon>Tetrahymenina</taxon>
        <taxon>Tetrahymenidae</taxon>
        <taxon>Tetrahymena</taxon>
    </lineage>
</organism>
<keyword evidence="1" id="KW-0472">Membrane</keyword>
<dbReference type="EMBL" id="GG662649">
    <property type="protein sequence ID" value="EWS73650.1"/>
    <property type="molecule type" value="Genomic_DNA"/>
</dbReference>
<keyword evidence="1" id="KW-1133">Transmembrane helix</keyword>
<dbReference type="KEGG" id="tet:TTHERM_000581611"/>
<keyword evidence="1 2" id="KW-0812">Transmembrane</keyword>
<gene>
    <name evidence="2" type="ORF">TTHERM_000581611</name>
</gene>
<proteinExistence type="predicted"/>
<dbReference type="Proteomes" id="UP000009168">
    <property type="component" value="Unassembled WGS sequence"/>
</dbReference>
<accession>W7X2W1</accession>
<dbReference type="InParanoid" id="W7X2W1"/>
<dbReference type="GeneID" id="24439690"/>
<name>W7X2W1_TETTS</name>
<evidence type="ECO:0000313" key="3">
    <source>
        <dbReference type="Proteomes" id="UP000009168"/>
    </source>
</evidence>